<name>A0A011A0W3_9BACL</name>
<accession>A0A011A0W3</accession>
<protein>
    <submittedName>
        <fullName evidence="1">Uncharacterized protein</fullName>
    </submittedName>
</protein>
<keyword evidence="2" id="KW-1185">Reference proteome</keyword>
<evidence type="ECO:0000313" key="2">
    <source>
        <dbReference type="Proteomes" id="UP000053380"/>
    </source>
</evidence>
<gene>
    <name evidence="1" type="ORF">SacsacDRAFT_0107</name>
</gene>
<proteinExistence type="predicted"/>
<dbReference type="Proteomes" id="UP000053380">
    <property type="component" value="Unassembled WGS sequence"/>
</dbReference>
<dbReference type="EMBL" id="JFBU01000001">
    <property type="protein sequence ID" value="EXG83142.1"/>
    <property type="molecule type" value="Genomic_DNA"/>
</dbReference>
<dbReference type="HOGENOM" id="CLU_3391201_0_0_9"/>
<dbReference type="AlphaFoldDB" id="A0A011A0W3"/>
<reference evidence="1 2" key="1">
    <citation type="submission" date="2013-07" db="EMBL/GenBank/DDBJ databases">
        <authorList>
            <consortium name="DOE Joint Genome Institute"/>
            <person name="Anderson I."/>
            <person name="Huntemann M."/>
            <person name="Han J."/>
            <person name="Chen A."/>
            <person name="Kyrpides N."/>
            <person name="Mavromatis K."/>
            <person name="Markowitz V."/>
            <person name="Palaniappan K."/>
            <person name="Ivanova N."/>
            <person name="Schaumberg A."/>
            <person name="Pati A."/>
            <person name="Liolios K."/>
            <person name="Nordberg H.P."/>
            <person name="Cantor M.N."/>
            <person name="Hua S.X."/>
            <person name="Woyke T."/>
        </authorList>
    </citation>
    <scope>NUCLEOTIDE SEQUENCE [LARGE SCALE GENOMIC DNA]</scope>
    <source>
        <strain evidence="1 2">DSM 19268</strain>
    </source>
</reference>
<organism evidence="1 2">
    <name type="scientific">Saccharibacillus sacchari DSM 19268</name>
    <dbReference type="NCBI Taxonomy" id="915437"/>
    <lineage>
        <taxon>Bacteria</taxon>
        <taxon>Bacillati</taxon>
        <taxon>Bacillota</taxon>
        <taxon>Bacilli</taxon>
        <taxon>Bacillales</taxon>
        <taxon>Paenibacillaceae</taxon>
        <taxon>Saccharibacillus</taxon>
    </lineage>
</organism>
<sequence length="32" mass="3617">MGVFPIRGAKKASTKFSEELQKNNSLVEFNFV</sequence>
<comment type="caution">
    <text evidence="1">The sequence shown here is derived from an EMBL/GenBank/DDBJ whole genome shotgun (WGS) entry which is preliminary data.</text>
</comment>
<evidence type="ECO:0000313" key="1">
    <source>
        <dbReference type="EMBL" id="EXG83142.1"/>
    </source>
</evidence>